<dbReference type="InterPro" id="IPR010496">
    <property type="entry name" value="AL/BT2_dom"/>
</dbReference>
<protein>
    <recommendedName>
        <fullName evidence="1">3-keto-alpha-glucoside-1,2-lyase/3-keto-2-hydroxy-glucal hydratase domain-containing protein</fullName>
    </recommendedName>
</protein>
<dbReference type="Gene3D" id="2.60.120.560">
    <property type="entry name" value="Exo-inulinase, domain 1"/>
    <property type="match status" value="1"/>
</dbReference>
<evidence type="ECO:0000313" key="2">
    <source>
        <dbReference type="EMBL" id="GAA2856186.1"/>
    </source>
</evidence>
<dbReference type="Proteomes" id="UP001500831">
    <property type="component" value="Unassembled WGS sequence"/>
</dbReference>
<keyword evidence="3" id="KW-1185">Reference proteome</keyword>
<dbReference type="RefSeq" id="WP_344969057.1">
    <property type="nucleotide sequence ID" value="NZ_BAAAVI010000007.1"/>
</dbReference>
<accession>A0ABP6IAN9</accession>
<sequence length="253" mass="28035">MTPRRRRGTPAHVTVPPPGRGRGIVAVLTGLAVAAPASTAPATARTPDSCVSWREGTVRGGLLLEYDGYGPARACRRGDGWTWRLSPRGARTPAATHAALAVTTTTHSDLELRVRARTLRQLRRPVPNPWEVAWVVWHYTDNHHFYYLTPKPNGWELGKVTPAYPHGQRFIATGDRPPHDVERWHTIEIRHVADTITASVNGSRLIQVRDREHPYRKGRVGIYTEDATTDFTDLRVRPVVPPSPGRTGGRGPG</sequence>
<organism evidence="2 3">
    <name type="scientific">Streptosporangium fragile</name>
    <dbReference type="NCBI Taxonomy" id="46186"/>
    <lineage>
        <taxon>Bacteria</taxon>
        <taxon>Bacillati</taxon>
        <taxon>Actinomycetota</taxon>
        <taxon>Actinomycetes</taxon>
        <taxon>Streptosporangiales</taxon>
        <taxon>Streptosporangiaceae</taxon>
        <taxon>Streptosporangium</taxon>
    </lineage>
</organism>
<evidence type="ECO:0000259" key="1">
    <source>
        <dbReference type="Pfam" id="PF06439"/>
    </source>
</evidence>
<name>A0ABP6IAN9_9ACTN</name>
<reference evidence="3" key="1">
    <citation type="journal article" date="2019" name="Int. J. Syst. Evol. Microbiol.">
        <title>The Global Catalogue of Microorganisms (GCM) 10K type strain sequencing project: providing services to taxonomists for standard genome sequencing and annotation.</title>
        <authorList>
            <consortium name="The Broad Institute Genomics Platform"/>
            <consortium name="The Broad Institute Genome Sequencing Center for Infectious Disease"/>
            <person name="Wu L."/>
            <person name="Ma J."/>
        </authorList>
    </citation>
    <scope>NUCLEOTIDE SEQUENCE [LARGE SCALE GENOMIC DNA]</scope>
    <source>
        <strain evidence="3">JCM 6242</strain>
    </source>
</reference>
<feature type="domain" description="3-keto-alpha-glucoside-1,2-lyase/3-keto-2-hydroxy-glucal hydratase" evidence="1">
    <location>
        <begin position="93"/>
        <end position="237"/>
    </location>
</feature>
<comment type="caution">
    <text evidence="2">The sequence shown here is derived from an EMBL/GenBank/DDBJ whole genome shotgun (WGS) entry which is preliminary data.</text>
</comment>
<dbReference type="Pfam" id="PF06439">
    <property type="entry name" value="3keto-disac_hyd"/>
    <property type="match status" value="1"/>
</dbReference>
<gene>
    <name evidence="2" type="ORF">GCM10010517_14470</name>
</gene>
<dbReference type="EMBL" id="BAAAVI010000007">
    <property type="protein sequence ID" value="GAA2856186.1"/>
    <property type="molecule type" value="Genomic_DNA"/>
</dbReference>
<proteinExistence type="predicted"/>
<evidence type="ECO:0000313" key="3">
    <source>
        <dbReference type="Proteomes" id="UP001500831"/>
    </source>
</evidence>